<accession>A0A444YTQ3</accession>
<reference evidence="7 8" key="1">
    <citation type="submission" date="2019-01" db="EMBL/GenBank/DDBJ databases">
        <title>Sequencing of cultivated peanut Arachis hypogaea provides insights into genome evolution and oil improvement.</title>
        <authorList>
            <person name="Chen X."/>
        </authorList>
    </citation>
    <scope>NUCLEOTIDE SEQUENCE [LARGE SCALE GENOMIC DNA]</scope>
    <source>
        <strain evidence="8">cv. Fuhuasheng</strain>
        <tissue evidence="7">Leaves</tissue>
    </source>
</reference>
<feature type="transmembrane region" description="Helical" evidence="6">
    <location>
        <begin position="105"/>
        <end position="123"/>
    </location>
</feature>
<comment type="caution">
    <text evidence="7">The sequence shown here is derived from an EMBL/GenBank/DDBJ whole genome shotgun (WGS) entry which is preliminary data.</text>
</comment>
<feature type="transmembrane region" description="Helical" evidence="6">
    <location>
        <begin position="74"/>
        <end position="99"/>
    </location>
</feature>
<organism evidence="7 8">
    <name type="scientific">Arachis hypogaea</name>
    <name type="common">Peanut</name>
    <dbReference type="NCBI Taxonomy" id="3818"/>
    <lineage>
        <taxon>Eukaryota</taxon>
        <taxon>Viridiplantae</taxon>
        <taxon>Streptophyta</taxon>
        <taxon>Embryophyta</taxon>
        <taxon>Tracheophyta</taxon>
        <taxon>Spermatophyta</taxon>
        <taxon>Magnoliopsida</taxon>
        <taxon>eudicotyledons</taxon>
        <taxon>Gunneridae</taxon>
        <taxon>Pentapetalae</taxon>
        <taxon>rosids</taxon>
        <taxon>fabids</taxon>
        <taxon>Fabales</taxon>
        <taxon>Fabaceae</taxon>
        <taxon>Papilionoideae</taxon>
        <taxon>50 kb inversion clade</taxon>
        <taxon>dalbergioids sensu lato</taxon>
        <taxon>Dalbergieae</taxon>
        <taxon>Pterocarpus clade</taxon>
        <taxon>Arachis</taxon>
    </lineage>
</organism>
<dbReference type="PANTHER" id="PTHR46285">
    <property type="entry name" value="PROTEINASE INHIBITOR I4, SERPIN (DUF716)-RELATED"/>
    <property type="match status" value="1"/>
</dbReference>
<evidence type="ECO:0000256" key="2">
    <source>
        <dbReference type="ARBA" id="ARBA00006948"/>
    </source>
</evidence>
<name>A0A444YTQ3_ARAHY</name>
<evidence type="ECO:0000256" key="6">
    <source>
        <dbReference type="SAM" id="Phobius"/>
    </source>
</evidence>
<evidence type="ECO:0000313" key="7">
    <source>
        <dbReference type="EMBL" id="RYR05307.1"/>
    </source>
</evidence>
<keyword evidence="4 6" id="KW-1133">Transmembrane helix</keyword>
<evidence type="ECO:0000256" key="1">
    <source>
        <dbReference type="ARBA" id="ARBA00004141"/>
    </source>
</evidence>
<keyword evidence="3 6" id="KW-0812">Transmembrane</keyword>
<keyword evidence="8" id="KW-1185">Reference proteome</keyword>
<evidence type="ECO:0000256" key="4">
    <source>
        <dbReference type="ARBA" id="ARBA00022989"/>
    </source>
</evidence>
<dbReference type="Proteomes" id="UP000289738">
    <property type="component" value="Chromosome B06"/>
</dbReference>
<comment type="similarity">
    <text evidence="2">Belongs to the TMEM45 family.</text>
</comment>
<evidence type="ECO:0000313" key="8">
    <source>
        <dbReference type="Proteomes" id="UP000289738"/>
    </source>
</evidence>
<dbReference type="InterPro" id="IPR006904">
    <property type="entry name" value="DUF716"/>
</dbReference>
<dbReference type="AlphaFoldDB" id="A0A444YTQ3"/>
<dbReference type="GO" id="GO:0016020">
    <property type="term" value="C:membrane"/>
    <property type="evidence" value="ECO:0007669"/>
    <property type="project" value="UniProtKB-SubCell"/>
</dbReference>
<dbReference type="Pfam" id="PF04819">
    <property type="entry name" value="DUF716"/>
    <property type="match status" value="1"/>
</dbReference>
<protein>
    <submittedName>
        <fullName evidence="7">Uncharacterized protein</fullName>
    </submittedName>
</protein>
<dbReference type="PANTHER" id="PTHR46285:SF7">
    <property type="entry name" value="OS06G0238900 PROTEIN"/>
    <property type="match status" value="1"/>
</dbReference>
<feature type="transmembrane region" description="Helical" evidence="6">
    <location>
        <begin position="135"/>
        <end position="154"/>
    </location>
</feature>
<evidence type="ECO:0000256" key="5">
    <source>
        <dbReference type="ARBA" id="ARBA00023136"/>
    </source>
</evidence>
<feature type="transmembrane region" description="Helical" evidence="6">
    <location>
        <begin position="39"/>
        <end position="62"/>
    </location>
</feature>
<dbReference type="EMBL" id="SDMP01000016">
    <property type="protein sequence ID" value="RYR05307.1"/>
    <property type="molecule type" value="Genomic_DNA"/>
</dbReference>
<feature type="transmembrane region" description="Helical" evidence="6">
    <location>
        <begin position="174"/>
        <end position="195"/>
    </location>
</feature>
<dbReference type="STRING" id="3818.A0A444YTQ3"/>
<comment type="subcellular location">
    <subcellularLocation>
        <location evidence="1">Membrane</location>
        <topology evidence="1">Multi-pass membrane protein</topology>
    </subcellularLocation>
</comment>
<keyword evidence="5 6" id="KW-0472">Membrane</keyword>
<gene>
    <name evidence="7" type="ORF">Ahy_B06g085173</name>
</gene>
<sequence length="332" mass="36347">MGLLPFAFAGTAFILIGAHEALQATFSNRKQDSQSRSQSSLFSISVSIFSAFFIINSLVSLFDAHNSNDAVGSVLQLQLIPIALLFLSYSLLSLFTFPLPLPSSLLELLAAFAFVEEFLLFYLQRKDPTGVENRYYSLLLVPIAVCVFSTFLELKSPGSAFPKLGRGMGLILQGTWIIQIGLALFSGWVAQGCSLHQLSRGNYTLRCKGHMDYHRASALATLQFNCQLALMVVLSVGAYSVISARNGGSLESSSAAASYRPIGFAEMQQLENSTNFSLDSDDDDGDGNGDVEERQKETVVEHGNMNGHGRILAWGPFDFFYWNIGRLEFAIS</sequence>
<evidence type="ECO:0000256" key="3">
    <source>
        <dbReference type="ARBA" id="ARBA00022692"/>
    </source>
</evidence>
<proteinExistence type="inferred from homology"/>